<sequence>MILAEMDLKSSLRHLVSDAAAAAVGTAARCEVANFRWEQGVSSGRADEYDAYAEGVASHREWRGEHKGYLRAFVQVAKDHPRASESFMALNGQAHLREDLDNTFLLRLESLDSMLDSALLGTTIGETFWQRFFRSQKDLLKDKLSDSDETLRSEFVDQWNAQRTQARPAFATFLNEFGGDLRAFVKTDWPHILRDRLGLTHWPSTLSKPLPVALMCYTLDDVRQARLAATKKGAVASFSRPTVLDTEISTAFVPAPLLLGGESYGYTLDLADSAVPLEFTPELLTFPLEYQPRHIKALGFISRAHALQTDADMLNARNRHVQGLQTLAGCDGYGAVLI</sequence>
<gene>
    <name evidence="1" type="ORF">BGL_1c07650</name>
</gene>
<dbReference type="AlphaFoldDB" id="A0A0B6RT28"/>
<dbReference type="RefSeq" id="WP_123863408.1">
    <property type="nucleotide sequence ID" value="NZ_CP002580.1"/>
</dbReference>
<dbReference type="EMBL" id="CP002580">
    <property type="protein sequence ID" value="AJK45299.1"/>
    <property type="molecule type" value="Genomic_DNA"/>
</dbReference>
<name>A0A0B6RT28_BURPL</name>
<dbReference type="HOGENOM" id="CLU_820568_0_0_4"/>
<reference evidence="2" key="1">
    <citation type="submission" date="2011-03" db="EMBL/GenBank/DDBJ databases">
        <authorList>
            <person name="Voget S."/>
            <person name="Streit W.R."/>
            <person name="Jaeger K.E."/>
            <person name="Daniel R."/>
        </authorList>
    </citation>
    <scope>NUCLEOTIDE SEQUENCE [LARGE SCALE GENOMIC DNA]</scope>
    <source>
        <strain evidence="2">PG1</strain>
    </source>
</reference>
<protein>
    <submittedName>
        <fullName evidence="1">Uncharacterized protein</fullName>
    </submittedName>
</protein>
<organism evidence="1 2">
    <name type="scientific">Burkholderia plantarii</name>
    <dbReference type="NCBI Taxonomy" id="41899"/>
    <lineage>
        <taxon>Bacteria</taxon>
        <taxon>Pseudomonadati</taxon>
        <taxon>Pseudomonadota</taxon>
        <taxon>Betaproteobacteria</taxon>
        <taxon>Burkholderiales</taxon>
        <taxon>Burkholderiaceae</taxon>
        <taxon>Burkholderia</taxon>
    </lineage>
</organism>
<dbReference type="KEGG" id="bgp:BGL_1c07650"/>
<accession>A0A0B6RT28</accession>
<proteinExistence type="predicted"/>
<keyword evidence="2" id="KW-1185">Reference proteome</keyword>
<evidence type="ECO:0000313" key="2">
    <source>
        <dbReference type="Proteomes" id="UP000031838"/>
    </source>
</evidence>
<dbReference type="Proteomes" id="UP000031838">
    <property type="component" value="Chromosome 1"/>
</dbReference>
<reference evidence="1 2" key="2">
    <citation type="journal article" date="2016" name="Appl. Microbiol. Biotechnol.">
        <title>Mutations improving production and secretion of extracellular lipase by Burkholderia glumae PG1.</title>
        <authorList>
            <person name="Knapp A."/>
            <person name="Voget S."/>
            <person name="Gao R."/>
            <person name="Zaburannyi N."/>
            <person name="Krysciak D."/>
            <person name="Breuer M."/>
            <person name="Hauer B."/>
            <person name="Streit W.R."/>
            <person name="Muller R."/>
            <person name="Daniel R."/>
            <person name="Jaeger K.E."/>
        </authorList>
    </citation>
    <scope>NUCLEOTIDE SEQUENCE [LARGE SCALE GENOMIC DNA]</scope>
    <source>
        <strain evidence="1 2">PG1</strain>
    </source>
</reference>
<evidence type="ECO:0000313" key="1">
    <source>
        <dbReference type="EMBL" id="AJK45299.1"/>
    </source>
</evidence>